<feature type="region of interest" description="Disordered" evidence="1">
    <location>
        <begin position="1"/>
        <end position="21"/>
    </location>
</feature>
<name>A0A109K2X9_9BRAD</name>
<feature type="compositionally biased region" description="Low complexity" evidence="1">
    <location>
        <begin position="1"/>
        <end position="14"/>
    </location>
</feature>
<sequence>MLIAGSAANANSNGPDHADGRGYGYSSCADFGRDYQRYGDVSEQSYASWLFGFWSGKNAVLSFEGKRTKDLTSISYLQVKQGMRRYCDQHPLAFYADGADDLFDTLADMPKG</sequence>
<proteinExistence type="predicted"/>
<accession>A0A109K2X9</accession>
<keyword evidence="3" id="KW-1185">Reference proteome</keyword>
<evidence type="ECO:0000313" key="3">
    <source>
        <dbReference type="Proteomes" id="UP000057737"/>
    </source>
</evidence>
<protein>
    <submittedName>
        <fullName evidence="2">Uncharacterized protein</fullName>
    </submittedName>
</protein>
<dbReference type="Proteomes" id="UP000057737">
    <property type="component" value="Unassembled WGS sequence"/>
</dbReference>
<organism evidence="2 3">
    <name type="scientific">Bradyrhizobium macuxiense</name>
    <dbReference type="NCBI Taxonomy" id="1755647"/>
    <lineage>
        <taxon>Bacteria</taxon>
        <taxon>Pseudomonadati</taxon>
        <taxon>Pseudomonadota</taxon>
        <taxon>Alphaproteobacteria</taxon>
        <taxon>Hyphomicrobiales</taxon>
        <taxon>Nitrobacteraceae</taxon>
        <taxon>Bradyrhizobium</taxon>
    </lineage>
</organism>
<dbReference type="AlphaFoldDB" id="A0A109K2X9"/>
<gene>
    <name evidence="2" type="ORF">AS156_30560</name>
</gene>
<dbReference type="EMBL" id="LNCU01000027">
    <property type="protein sequence ID" value="KWV59725.1"/>
    <property type="molecule type" value="Genomic_DNA"/>
</dbReference>
<reference evidence="2 3" key="1">
    <citation type="submission" date="2015-11" db="EMBL/GenBank/DDBJ databases">
        <title>Draft Genome Sequence of the Strain BR 10303 (Bradyrhizobium sp.) isolated from nodules of Centrolobium paraense.</title>
        <authorList>
            <person name="Zelli J.E."/>
            <person name="Simoes-Araujo J.L."/>
            <person name="Barauna A.C."/>
            <person name="Silva K."/>
        </authorList>
    </citation>
    <scope>NUCLEOTIDE SEQUENCE [LARGE SCALE GENOMIC DNA]</scope>
    <source>
        <strain evidence="2 3">BR 10303</strain>
    </source>
</reference>
<evidence type="ECO:0000256" key="1">
    <source>
        <dbReference type="SAM" id="MobiDB-lite"/>
    </source>
</evidence>
<comment type="caution">
    <text evidence="2">The sequence shown here is derived from an EMBL/GenBank/DDBJ whole genome shotgun (WGS) entry which is preliminary data.</text>
</comment>
<evidence type="ECO:0000313" key="2">
    <source>
        <dbReference type="EMBL" id="KWV59725.1"/>
    </source>
</evidence>